<evidence type="ECO:0000256" key="7">
    <source>
        <dbReference type="ARBA" id="ARBA00023310"/>
    </source>
</evidence>
<evidence type="ECO:0000256" key="2">
    <source>
        <dbReference type="ARBA" id="ARBA00022448"/>
    </source>
</evidence>
<evidence type="ECO:0000313" key="10">
    <source>
        <dbReference type="Proteomes" id="UP000182569"/>
    </source>
</evidence>
<comment type="function">
    <text evidence="8">This protein is part of the stalk that links CF(0) to CF(1). It either transmits conformational changes from CF(0) to CF(1) or is implicated in proton conduction.</text>
</comment>
<evidence type="ECO:0000256" key="1">
    <source>
        <dbReference type="ARBA" id="ARBA00004370"/>
    </source>
</evidence>
<evidence type="ECO:0000313" key="9">
    <source>
        <dbReference type="EMBL" id="APC38785.1"/>
    </source>
</evidence>
<keyword evidence="10" id="KW-1185">Reference proteome</keyword>
<evidence type="ECO:0000256" key="5">
    <source>
        <dbReference type="ARBA" id="ARBA00023136"/>
    </source>
</evidence>
<keyword evidence="8" id="KW-1003">Cell membrane</keyword>
<comment type="subcellular location">
    <subcellularLocation>
        <location evidence="8">Cell membrane</location>
        <topology evidence="8">Peripheral membrane protein</topology>
    </subcellularLocation>
    <subcellularLocation>
        <location evidence="1">Membrane</location>
    </subcellularLocation>
</comment>
<dbReference type="Proteomes" id="UP000182569">
    <property type="component" value="Chromosome"/>
</dbReference>
<dbReference type="SUPFAM" id="SSF47928">
    <property type="entry name" value="N-terminal domain of the delta subunit of the F1F0-ATP synthase"/>
    <property type="match status" value="1"/>
</dbReference>
<dbReference type="Gene3D" id="1.10.520.20">
    <property type="entry name" value="N-terminal domain of the delta subunit of the F1F0-ATP synthase"/>
    <property type="match status" value="1"/>
</dbReference>
<gene>
    <name evidence="8" type="primary">atpH</name>
    <name evidence="9" type="ORF">A7L45_01200</name>
</gene>
<organism evidence="9 10">
    <name type="scientific">Clostridium estertheticum subsp. estertheticum</name>
    <dbReference type="NCBI Taxonomy" id="1552"/>
    <lineage>
        <taxon>Bacteria</taxon>
        <taxon>Bacillati</taxon>
        <taxon>Bacillota</taxon>
        <taxon>Clostridia</taxon>
        <taxon>Eubacteriales</taxon>
        <taxon>Clostridiaceae</taxon>
        <taxon>Clostridium</taxon>
    </lineage>
</organism>
<reference evidence="10" key="1">
    <citation type="journal article" date="2016" name="Front. Microbiol.">
        <title>Complete Genome Sequence of Clostridium estertheticum DSM 8809, a Microbe Identified in Spoiled Vacuum Packed Beef.</title>
        <authorList>
            <person name="Yu Z."/>
            <person name="Gunn L."/>
            <person name="Brennan E."/>
            <person name="Reid R."/>
            <person name="Wall P.G."/>
            <person name="Gaora O.P."/>
            <person name="Hurley D."/>
            <person name="Bolton D."/>
            <person name="Fanning S."/>
        </authorList>
    </citation>
    <scope>NUCLEOTIDE SEQUENCE [LARGE SCALE GENOMIC DNA]</scope>
    <source>
        <strain evidence="10">DSM 8809</strain>
    </source>
</reference>
<proteinExistence type="inferred from homology"/>
<evidence type="ECO:0000256" key="4">
    <source>
        <dbReference type="ARBA" id="ARBA00023065"/>
    </source>
</evidence>
<name>A0A1J0GBR1_9CLOT</name>
<dbReference type="GO" id="GO:0046933">
    <property type="term" value="F:proton-transporting ATP synthase activity, rotational mechanism"/>
    <property type="evidence" value="ECO:0007669"/>
    <property type="project" value="UniProtKB-UniRule"/>
</dbReference>
<keyword evidence="3 8" id="KW-0375">Hydrogen ion transport</keyword>
<keyword evidence="5 8" id="KW-0472">Membrane</keyword>
<comment type="function">
    <text evidence="8">F(1)F(0) ATP synthase produces ATP from ADP in the presence of a proton or sodium gradient. F-type ATPases consist of two structural domains, F(1) containing the extramembraneous catalytic core and F(0) containing the membrane proton channel, linked together by a central stalk and a peripheral stalk. During catalysis, ATP synthesis in the catalytic domain of F(1) is coupled via a rotary mechanism of the central stalk subunits to proton translocation.</text>
</comment>
<dbReference type="InterPro" id="IPR000711">
    <property type="entry name" value="ATPase_OSCP/dsu"/>
</dbReference>
<evidence type="ECO:0000256" key="8">
    <source>
        <dbReference type="HAMAP-Rule" id="MF_01416"/>
    </source>
</evidence>
<dbReference type="PANTHER" id="PTHR11910">
    <property type="entry name" value="ATP SYNTHASE DELTA CHAIN"/>
    <property type="match status" value="1"/>
</dbReference>
<dbReference type="NCBIfam" id="NF004403">
    <property type="entry name" value="PRK05758.2-4"/>
    <property type="match status" value="1"/>
</dbReference>
<keyword evidence="4 8" id="KW-0406">Ion transport</keyword>
<dbReference type="PROSITE" id="PS00389">
    <property type="entry name" value="ATPASE_DELTA"/>
    <property type="match status" value="1"/>
</dbReference>
<dbReference type="HAMAP" id="MF_01416">
    <property type="entry name" value="ATP_synth_delta_bact"/>
    <property type="match status" value="1"/>
</dbReference>
<evidence type="ECO:0000256" key="3">
    <source>
        <dbReference type="ARBA" id="ARBA00022781"/>
    </source>
</evidence>
<dbReference type="EMBL" id="CP015756">
    <property type="protein sequence ID" value="APC38785.1"/>
    <property type="molecule type" value="Genomic_DNA"/>
</dbReference>
<dbReference type="OrthoDB" id="9802471at2"/>
<dbReference type="RefSeq" id="WP_071611081.1">
    <property type="nucleotide sequence ID" value="NZ_CP015756.1"/>
</dbReference>
<dbReference type="KEGG" id="ceu:A7L45_01200"/>
<comment type="similarity">
    <text evidence="8">Belongs to the ATPase delta chain family.</text>
</comment>
<dbReference type="PRINTS" id="PR00125">
    <property type="entry name" value="ATPASEDELTA"/>
</dbReference>
<dbReference type="InterPro" id="IPR026015">
    <property type="entry name" value="ATP_synth_OSCP/delta_N_sf"/>
</dbReference>
<dbReference type="Pfam" id="PF00213">
    <property type="entry name" value="OSCP"/>
    <property type="match status" value="1"/>
</dbReference>
<keyword evidence="7 8" id="KW-0066">ATP synthesis</keyword>
<dbReference type="InterPro" id="IPR020781">
    <property type="entry name" value="ATPase_OSCP/d_CS"/>
</dbReference>
<dbReference type="NCBIfam" id="TIGR01145">
    <property type="entry name" value="ATP_synt_delta"/>
    <property type="match status" value="1"/>
</dbReference>
<dbReference type="GO" id="GO:0005886">
    <property type="term" value="C:plasma membrane"/>
    <property type="evidence" value="ECO:0007669"/>
    <property type="project" value="UniProtKB-SubCell"/>
</dbReference>
<dbReference type="GO" id="GO:0045259">
    <property type="term" value="C:proton-transporting ATP synthase complex"/>
    <property type="evidence" value="ECO:0007669"/>
    <property type="project" value="UniProtKB-KW"/>
</dbReference>
<keyword evidence="2 8" id="KW-0813">Transport</keyword>
<accession>A0A1J0GBR1</accession>
<protein>
    <recommendedName>
        <fullName evidence="8">ATP synthase subunit delta</fullName>
    </recommendedName>
    <alternativeName>
        <fullName evidence="8">ATP synthase F(1) sector subunit delta</fullName>
    </alternativeName>
    <alternativeName>
        <fullName evidence="8">F-type ATPase subunit delta</fullName>
        <shortName evidence="8">F-ATPase subunit delta</shortName>
    </alternativeName>
</protein>
<keyword evidence="6 8" id="KW-0139">CF(1)</keyword>
<dbReference type="AlphaFoldDB" id="A0A1J0GBR1"/>
<evidence type="ECO:0000256" key="6">
    <source>
        <dbReference type="ARBA" id="ARBA00023196"/>
    </source>
</evidence>
<sequence>MYEYLYKRYALALYEVADGKGKVEEYLDDLREIVSLIKNDVDFLKVIKHPKIGTSKKKELFTELFKGKIDDGLLSFLLILIEKDRILFLDVNLKEMEKIHLERTNTLLAEVKTVIPLVETERENLRLKLAKMYDKKIIFDERLDKKIIGGVYIRIGDDVIDGTIQSKLDEMKKLMFK</sequence>
<dbReference type="STRING" id="1552.A7L45_01200"/>